<dbReference type="GeneID" id="68112290"/>
<dbReference type="AlphaFoldDB" id="A0A6A5BQM1"/>
<dbReference type="VEuPathDB" id="AmoebaDB:NF0055740"/>
<sequence>MNEFPEDAPSSSVSINTSCNTLNVAMSLGVQFSTPTNMMIPNNHNELKNEKSTISSLDFNISNLSENRITKNDSSTSSPSLQLPTLLSNTTSVSPRSPRKLLPQPMNITNNTEYISKSPKKISKVKHLPRVNSIFKYIQGELDLNSRIASLLHKSPVKTPLSANQLFSEALVGSRADLPNNVATPTSTTINTISSEPSSRLNEEKSSASLKKLTYGEEIRRSIYNFIEVPFMLEQYLFFGFFICFDSLLFHFTFFPLRIIFALIGLLTRGITKLSNSSVCDLLKLFALAVNVYIVFITIDYSLLYHAIRGESVLKLFMLYNMLEIFDRLCSAYGQDSIVSMIFTSTDPKFKTQTDSYGKRKLIFNAVFSFMSHLVYLYIHTMVSLLRIITLNIALNSRNQSLLTLLISTNFVELKASIFKKSVKEALFQLSCTDIVERFEMVVFSVVIFFQNSLYSGEYEIEEFLQIIFTIISSEMIADSIKHAFICKFNKINCETYDNYILKLSSDLTSMTHFDSFLDNTNIVARRVGFVEGPLICVVLRMFLESMERRWEFIRSNTALWTFVTILFTYICLFLLKVLISIMVVGHAAKRITNSRKK</sequence>
<comment type="similarity">
    <text evidence="2">Belongs to the TAPT1 family.</text>
</comment>
<evidence type="ECO:0000313" key="9">
    <source>
        <dbReference type="Proteomes" id="UP000444721"/>
    </source>
</evidence>
<comment type="caution">
    <text evidence="8">The sequence shown here is derived from an EMBL/GenBank/DDBJ whole genome shotgun (WGS) entry which is preliminary data.</text>
</comment>
<feature type="compositionally biased region" description="Low complexity" evidence="6">
    <location>
        <begin position="74"/>
        <end position="92"/>
    </location>
</feature>
<protein>
    <submittedName>
        <fullName evidence="8">Uncharacterized protein</fullName>
    </submittedName>
</protein>
<evidence type="ECO:0000256" key="7">
    <source>
        <dbReference type="SAM" id="Phobius"/>
    </source>
</evidence>
<dbReference type="RefSeq" id="XP_044560458.1">
    <property type="nucleotide sequence ID" value="XM_044708557.1"/>
</dbReference>
<dbReference type="VEuPathDB" id="AmoebaDB:NfTy_051400"/>
<gene>
    <name evidence="8" type="ORF">FDP41_005072</name>
</gene>
<evidence type="ECO:0000256" key="4">
    <source>
        <dbReference type="ARBA" id="ARBA00022989"/>
    </source>
</evidence>
<evidence type="ECO:0000313" key="8">
    <source>
        <dbReference type="EMBL" id="KAF0975745.1"/>
    </source>
</evidence>
<feature type="transmembrane region" description="Helical" evidence="7">
    <location>
        <begin position="285"/>
        <end position="308"/>
    </location>
</feature>
<dbReference type="PANTHER" id="PTHR13317:SF4">
    <property type="entry name" value="TRANSMEMBRANE ANTERIOR POSTERIOR TRANSFORMATION PROTEIN 1 HOMOLOG"/>
    <property type="match status" value="1"/>
</dbReference>
<dbReference type="PANTHER" id="PTHR13317">
    <property type="entry name" value="TRANSMEMBRANE ANTERIOR POSTERIOR TRANSFORMATION PROTEIN 1 HOMOLOG"/>
    <property type="match status" value="1"/>
</dbReference>
<keyword evidence="4 7" id="KW-1133">Transmembrane helix</keyword>
<accession>A0A6A5BQM1</accession>
<dbReference type="Pfam" id="PF05346">
    <property type="entry name" value="DUF747"/>
    <property type="match status" value="1"/>
</dbReference>
<feature type="transmembrane region" description="Helical" evidence="7">
    <location>
        <begin position="236"/>
        <end position="264"/>
    </location>
</feature>
<feature type="transmembrane region" description="Helical" evidence="7">
    <location>
        <begin position="362"/>
        <end position="379"/>
    </location>
</feature>
<comment type="subcellular location">
    <subcellularLocation>
        <location evidence="1">Membrane</location>
        <topology evidence="1">Multi-pass membrane protein</topology>
    </subcellularLocation>
</comment>
<organism evidence="8 9">
    <name type="scientific">Naegleria fowleri</name>
    <name type="common">Brain eating amoeba</name>
    <dbReference type="NCBI Taxonomy" id="5763"/>
    <lineage>
        <taxon>Eukaryota</taxon>
        <taxon>Discoba</taxon>
        <taxon>Heterolobosea</taxon>
        <taxon>Tetramitia</taxon>
        <taxon>Eutetramitia</taxon>
        <taxon>Vahlkampfiidae</taxon>
        <taxon>Naegleria</taxon>
    </lineage>
</organism>
<evidence type="ECO:0000256" key="2">
    <source>
        <dbReference type="ARBA" id="ARBA00008803"/>
    </source>
</evidence>
<evidence type="ECO:0000256" key="1">
    <source>
        <dbReference type="ARBA" id="ARBA00004141"/>
    </source>
</evidence>
<feature type="region of interest" description="Disordered" evidence="6">
    <location>
        <begin position="69"/>
        <end position="99"/>
    </location>
</feature>
<evidence type="ECO:0000256" key="6">
    <source>
        <dbReference type="SAM" id="MobiDB-lite"/>
    </source>
</evidence>
<keyword evidence="3 7" id="KW-0812">Transmembrane</keyword>
<dbReference type="Proteomes" id="UP000444721">
    <property type="component" value="Unassembled WGS sequence"/>
</dbReference>
<name>A0A6A5BQM1_NAEFO</name>
<dbReference type="InterPro" id="IPR008010">
    <property type="entry name" value="Tatp1"/>
</dbReference>
<reference evidence="8 9" key="1">
    <citation type="journal article" date="2019" name="Sci. Rep.">
        <title>Nanopore sequencing improves the draft genome of the human pathogenic amoeba Naegleria fowleri.</title>
        <authorList>
            <person name="Liechti N."/>
            <person name="Schurch N."/>
            <person name="Bruggmann R."/>
            <person name="Wittwer M."/>
        </authorList>
    </citation>
    <scope>NUCLEOTIDE SEQUENCE [LARGE SCALE GENOMIC DNA]</scope>
    <source>
        <strain evidence="8 9">ATCC 30894</strain>
    </source>
</reference>
<dbReference type="EMBL" id="VFQX01000043">
    <property type="protein sequence ID" value="KAF0975745.1"/>
    <property type="molecule type" value="Genomic_DNA"/>
</dbReference>
<keyword evidence="5 7" id="KW-0472">Membrane</keyword>
<dbReference type="OrthoDB" id="29023at2759"/>
<dbReference type="OMA" id="VQIYICL"/>
<dbReference type="VEuPathDB" id="AmoebaDB:FDP41_005072"/>
<dbReference type="GO" id="GO:0005789">
    <property type="term" value="C:endoplasmic reticulum membrane"/>
    <property type="evidence" value="ECO:0007669"/>
    <property type="project" value="TreeGrafter"/>
</dbReference>
<keyword evidence="9" id="KW-1185">Reference proteome</keyword>
<evidence type="ECO:0000256" key="5">
    <source>
        <dbReference type="ARBA" id="ARBA00023136"/>
    </source>
</evidence>
<proteinExistence type="inferred from homology"/>
<feature type="transmembrane region" description="Helical" evidence="7">
    <location>
        <begin position="564"/>
        <end position="589"/>
    </location>
</feature>
<evidence type="ECO:0000256" key="3">
    <source>
        <dbReference type="ARBA" id="ARBA00022692"/>
    </source>
</evidence>